<protein>
    <submittedName>
        <fullName evidence="1">Uncharacterized protein</fullName>
    </submittedName>
</protein>
<proteinExistence type="predicted"/>
<name>A0A0A8YEP3_ARUDO</name>
<dbReference type="EMBL" id="GBRH01274255">
    <property type="protein sequence ID" value="JAD23640.1"/>
    <property type="molecule type" value="Transcribed_RNA"/>
</dbReference>
<evidence type="ECO:0000313" key="1">
    <source>
        <dbReference type="EMBL" id="JAD23640.1"/>
    </source>
</evidence>
<sequence>MVKNSFSLSLFHFSPESDCIYV</sequence>
<accession>A0A0A8YEP3</accession>
<reference evidence="1" key="2">
    <citation type="journal article" date="2015" name="Data Brief">
        <title>Shoot transcriptome of the giant reed, Arundo donax.</title>
        <authorList>
            <person name="Barrero R.A."/>
            <person name="Guerrero F.D."/>
            <person name="Moolhuijzen P."/>
            <person name="Goolsby J.A."/>
            <person name="Tidwell J."/>
            <person name="Bellgard S.E."/>
            <person name="Bellgard M.I."/>
        </authorList>
    </citation>
    <scope>NUCLEOTIDE SEQUENCE</scope>
    <source>
        <tissue evidence="1">Shoot tissue taken approximately 20 cm above the soil surface</tissue>
    </source>
</reference>
<reference evidence="1" key="1">
    <citation type="submission" date="2014-09" db="EMBL/GenBank/DDBJ databases">
        <authorList>
            <person name="Magalhaes I.L.F."/>
            <person name="Oliveira U."/>
            <person name="Santos F.R."/>
            <person name="Vidigal T.H.D.A."/>
            <person name="Brescovit A.D."/>
            <person name="Santos A.J."/>
        </authorList>
    </citation>
    <scope>NUCLEOTIDE SEQUENCE</scope>
    <source>
        <tissue evidence="1">Shoot tissue taken approximately 20 cm above the soil surface</tissue>
    </source>
</reference>
<dbReference type="AlphaFoldDB" id="A0A0A8YEP3"/>
<organism evidence="1">
    <name type="scientific">Arundo donax</name>
    <name type="common">Giant reed</name>
    <name type="synonym">Donax arundinaceus</name>
    <dbReference type="NCBI Taxonomy" id="35708"/>
    <lineage>
        <taxon>Eukaryota</taxon>
        <taxon>Viridiplantae</taxon>
        <taxon>Streptophyta</taxon>
        <taxon>Embryophyta</taxon>
        <taxon>Tracheophyta</taxon>
        <taxon>Spermatophyta</taxon>
        <taxon>Magnoliopsida</taxon>
        <taxon>Liliopsida</taxon>
        <taxon>Poales</taxon>
        <taxon>Poaceae</taxon>
        <taxon>PACMAD clade</taxon>
        <taxon>Arundinoideae</taxon>
        <taxon>Arundineae</taxon>
        <taxon>Arundo</taxon>
    </lineage>
</organism>